<name>A0A7J4XXW4_BACOV</name>
<evidence type="ECO:0000256" key="1">
    <source>
        <dbReference type="SAM" id="Coils"/>
    </source>
</evidence>
<evidence type="ECO:0000313" key="3">
    <source>
        <dbReference type="EMBL" id="KAA4626754.1"/>
    </source>
</evidence>
<sequence>MNIGLKIKELASKENLEIPVIAERLGKSKQAVYDMLSKQDLNTSVLRELSTILKVPITAFFQENDDIGFDKSIQEKLESAYKEIERLKKELEEVRCHHRKPTRVVIELDVDNDEFIKMGLKEKIVQILNK</sequence>
<dbReference type="PROSITE" id="PS50943">
    <property type="entry name" value="HTH_CROC1"/>
    <property type="match status" value="1"/>
</dbReference>
<accession>A0A7J4XXW4</accession>
<dbReference type="InterPro" id="IPR010982">
    <property type="entry name" value="Lambda_DNA-bd_dom_sf"/>
</dbReference>
<feature type="coiled-coil region" evidence="1">
    <location>
        <begin position="70"/>
        <end position="97"/>
    </location>
</feature>
<dbReference type="AlphaFoldDB" id="A0A7J4XXW4"/>
<dbReference type="EMBL" id="VWFP01000011">
    <property type="protein sequence ID" value="KAA4626754.1"/>
    <property type="molecule type" value="Genomic_DNA"/>
</dbReference>
<gene>
    <name evidence="3" type="ORF">F3B90_12785</name>
</gene>
<dbReference type="GO" id="GO:0003677">
    <property type="term" value="F:DNA binding"/>
    <property type="evidence" value="ECO:0007669"/>
    <property type="project" value="InterPro"/>
</dbReference>
<dbReference type="Proteomes" id="UP000424805">
    <property type="component" value="Unassembled WGS sequence"/>
</dbReference>
<keyword evidence="1" id="KW-0175">Coiled coil</keyword>
<dbReference type="Gene3D" id="1.10.260.40">
    <property type="entry name" value="lambda repressor-like DNA-binding domains"/>
    <property type="match status" value="1"/>
</dbReference>
<evidence type="ECO:0000259" key="2">
    <source>
        <dbReference type="PROSITE" id="PS50943"/>
    </source>
</evidence>
<dbReference type="SUPFAM" id="SSF47413">
    <property type="entry name" value="lambda repressor-like DNA-binding domains"/>
    <property type="match status" value="1"/>
</dbReference>
<organism evidence="3 4">
    <name type="scientific">Bacteroides ovatus</name>
    <dbReference type="NCBI Taxonomy" id="28116"/>
    <lineage>
        <taxon>Bacteria</taxon>
        <taxon>Pseudomonadati</taxon>
        <taxon>Bacteroidota</taxon>
        <taxon>Bacteroidia</taxon>
        <taxon>Bacteroidales</taxon>
        <taxon>Bacteroidaceae</taxon>
        <taxon>Bacteroides</taxon>
    </lineage>
</organism>
<feature type="domain" description="HTH cro/C1-type" evidence="2">
    <location>
        <begin position="7"/>
        <end position="60"/>
    </location>
</feature>
<reference evidence="3 4" key="1">
    <citation type="journal article" date="2019" name="Nat. Med.">
        <title>A library of human gut bacterial isolates paired with longitudinal multiomics data enables mechanistic microbiome research.</title>
        <authorList>
            <person name="Poyet M."/>
            <person name="Groussin M."/>
            <person name="Gibbons S.M."/>
            <person name="Avila-Pacheco J."/>
            <person name="Jiang X."/>
            <person name="Kearney S.M."/>
            <person name="Perrotta A.R."/>
            <person name="Berdy B."/>
            <person name="Zhao S."/>
            <person name="Lieberman T.D."/>
            <person name="Swanson P.K."/>
            <person name="Smith M."/>
            <person name="Roesemann S."/>
            <person name="Alexander J.E."/>
            <person name="Rich S.A."/>
            <person name="Livny J."/>
            <person name="Vlamakis H."/>
            <person name="Clish C."/>
            <person name="Bullock K."/>
            <person name="Deik A."/>
            <person name="Scott J."/>
            <person name="Pierce K.A."/>
            <person name="Xavier R.J."/>
            <person name="Alm E.J."/>
        </authorList>
    </citation>
    <scope>NUCLEOTIDE SEQUENCE [LARGE SCALE GENOMIC DNA]</scope>
    <source>
        <strain evidence="3 4">BIOML-A15</strain>
    </source>
</reference>
<evidence type="ECO:0000313" key="4">
    <source>
        <dbReference type="Proteomes" id="UP000424805"/>
    </source>
</evidence>
<protein>
    <recommendedName>
        <fullName evidence="2">HTH cro/C1-type domain-containing protein</fullName>
    </recommendedName>
</protein>
<comment type="caution">
    <text evidence="3">The sequence shown here is derived from an EMBL/GenBank/DDBJ whole genome shotgun (WGS) entry which is preliminary data.</text>
</comment>
<dbReference type="InterPro" id="IPR001387">
    <property type="entry name" value="Cro/C1-type_HTH"/>
</dbReference>
<proteinExistence type="predicted"/>